<accession>A0A2M9C591</accession>
<dbReference type="EMBL" id="PGFB01000001">
    <property type="protein sequence ID" value="PJJ65695.1"/>
    <property type="molecule type" value="Genomic_DNA"/>
</dbReference>
<organism evidence="1 2">
    <name type="scientific">Compostimonas suwonensis</name>
    <dbReference type="NCBI Taxonomy" id="1048394"/>
    <lineage>
        <taxon>Bacteria</taxon>
        <taxon>Bacillati</taxon>
        <taxon>Actinomycetota</taxon>
        <taxon>Actinomycetes</taxon>
        <taxon>Micrococcales</taxon>
        <taxon>Microbacteriaceae</taxon>
        <taxon>Compostimonas</taxon>
    </lineage>
</organism>
<proteinExistence type="predicted"/>
<name>A0A2M9C591_9MICO</name>
<protein>
    <submittedName>
        <fullName evidence="1">Uncharacterized protein</fullName>
    </submittedName>
</protein>
<dbReference type="Proteomes" id="UP000230161">
    <property type="component" value="Unassembled WGS sequence"/>
</dbReference>
<gene>
    <name evidence="1" type="ORF">CLV54_0732</name>
</gene>
<comment type="caution">
    <text evidence="1">The sequence shown here is derived from an EMBL/GenBank/DDBJ whole genome shotgun (WGS) entry which is preliminary data.</text>
</comment>
<evidence type="ECO:0000313" key="1">
    <source>
        <dbReference type="EMBL" id="PJJ65695.1"/>
    </source>
</evidence>
<evidence type="ECO:0000313" key="2">
    <source>
        <dbReference type="Proteomes" id="UP000230161"/>
    </source>
</evidence>
<dbReference type="AlphaFoldDB" id="A0A2M9C591"/>
<keyword evidence="2" id="KW-1185">Reference proteome</keyword>
<sequence length="55" mass="5846">MPARPSLARRPNLNLNLNLKLKLKTTDFLPNLSVIGAKNVISGAFSVVLSGQAGE</sequence>
<reference evidence="1 2" key="1">
    <citation type="submission" date="2017-11" db="EMBL/GenBank/DDBJ databases">
        <title>Genomic Encyclopedia of Archaeal and Bacterial Type Strains, Phase II (KMG-II): From Individual Species to Whole Genera.</title>
        <authorList>
            <person name="Goeker M."/>
        </authorList>
    </citation>
    <scope>NUCLEOTIDE SEQUENCE [LARGE SCALE GENOMIC DNA]</scope>
    <source>
        <strain evidence="1 2">DSM 25625</strain>
    </source>
</reference>